<feature type="compositionally biased region" description="Basic and acidic residues" evidence="4">
    <location>
        <begin position="409"/>
        <end position="423"/>
    </location>
</feature>
<evidence type="ECO:0000313" key="8">
    <source>
        <dbReference type="Proteomes" id="UP001217089"/>
    </source>
</evidence>
<evidence type="ECO:0000259" key="6">
    <source>
        <dbReference type="Pfam" id="PF18201"/>
    </source>
</evidence>
<dbReference type="PANTHER" id="PTHR22997:SF3">
    <property type="entry name" value="PROTEIN KINTOUN"/>
    <property type="match status" value="1"/>
</dbReference>
<evidence type="ECO:0000256" key="2">
    <source>
        <dbReference type="ARBA" id="ARBA00024190"/>
    </source>
</evidence>
<dbReference type="InterPro" id="IPR012981">
    <property type="entry name" value="PIH1_N"/>
</dbReference>
<evidence type="ECO:0000256" key="1">
    <source>
        <dbReference type="ARBA" id="ARBA00022490"/>
    </source>
</evidence>
<dbReference type="InterPro" id="IPR050734">
    <property type="entry name" value="PIH1/Kintoun_subfamily"/>
</dbReference>
<protein>
    <recommendedName>
        <fullName evidence="3">Protein kintoun</fullName>
    </recommendedName>
    <alternativeName>
        <fullName evidence="3">Dynein assembly factor 2, axonemal homolog</fullName>
    </alternativeName>
</protein>
<accession>A0ABQ9EYF9</accession>
<feature type="region of interest" description="Disordered" evidence="4">
    <location>
        <begin position="99"/>
        <end position="131"/>
    </location>
</feature>
<keyword evidence="1 3" id="KW-0963">Cytoplasm</keyword>
<name>A0ABQ9EYF9_TEGGR</name>
<dbReference type="PANTHER" id="PTHR22997">
    <property type="entry name" value="PIH1 DOMAIN-CONTAINING PROTEIN 1"/>
    <property type="match status" value="1"/>
</dbReference>
<dbReference type="Pfam" id="PF08190">
    <property type="entry name" value="PIH1"/>
    <property type="match status" value="1"/>
</dbReference>
<keyword evidence="8" id="KW-1185">Reference proteome</keyword>
<feature type="domain" description="PIH1 N-terminal" evidence="5">
    <location>
        <begin position="42"/>
        <end position="203"/>
    </location>
</feature>
<evidence type="ECO:0000256" key="4">
    <source>
        <dbReference type="SAM" id="MobiDB-lite"/>
    </source>
</evidence>
<evidence type="ECO:0000259" key="5">
    <source>
        <dbReference type="Pfam" id="PF08190"/>
    </source>
</evidence>
<dbReference type="InterPro" id="IPR034727">
    <property type="entry name" value="Kintoun"/>
</dbReference>
<organism evidence="7 8">
    <name type="scientific">Tegillarca granosa</name>
    <name type="common">Malaysian cockle</name>
    <name type="synonym">Anadara granosa</name>
    <dbReference type="NCBI Taxonomy" id="220873"/>
    <lineage>
        <taxon>Eukaryota</taxon>
        <taxon>Metazoa</taxon>
        <taxon>Spiralia</taxon>
        <taxon>Lophotrochozoa</taxon>
        <taxon>Mollusca</taxon>
        <taxon>Bivalvia</taxon>
        <taxon>Autobranchia</taxon>
        <taxon>Pteriomorphia</taxon>
        <taxon>Arcoida</taxon>
        <taxon>Arcoidea</taxon>
        <taxon>Arcidae</taxon>
        <taxon>Tegillarca</taxon>
    </lineage>
</organism>
<comment type="function">
    <text evidence="3">Required for cytoplasmic pre-assembly of axonemal dyneins, thereby playing a central role in motility in cilia and flagella. Involved in pre-assembly of dynein arm complexes in the cytoplasm before intraflagellar transport loads them for the ciliary compartment.</text>
</comment>
<comment type="similarity">
    <text evidence="3">Belongs to the PIH1 family. Kintoun subfamily.</text>
</comment>
<feature type="region of interest" description="Disordered" evidence="4">
    <location>
        <begin position="205"/>
        <end position="255"/>
    </location>
</feature>
<feature type="compositionally biased region" description="Basic and acidic residues" evidence="4">
    <location>
        <begin position="228"/>
        <end position="255"/>
    </location>
</feature>
<dbReference type="EMBL" id="JARBDR010000657">
    <property type="protein sequence ID" value="KAJ8308430.1"/>
    <property type="molecule type" value="Genomic_DNA"/>
</dbReference>
<evidence type="ECO:0000313" key="7">
    <source>
        <dbReference type="EMBL" id="KAJ8308430.1"/>
    </source>
</evidence>
<dbReference type="Proteomes" id="UP001217089">
    <property type="component" value="Unassembled WGS sequence"/>
</dbReference>
<dbReference type="Gene3D" id="2.60.40.790">
    <property type="match status" value="1"/>
</dbReference>
<proteinExistence type="inferred from homology"/>
<evidence type="ECO:0000256" key="3">
    <source>
        <dbReference type="HAMAP-Rule" id="MF_03069"/>
    </source>
</evidence>
<dbReference type="HAMAP" id="MF_03069">
    <property type="entry name" value="Kintoun"/>
    <property type="match status" value="1"/>
</dbReference>
<dbReference type="InterPro" id="IPR041442">
    <property type="entry name" value="PIH1D1/2/3_CS-like"/>
</dbReference>
<feature type="region of interest" description="Disordered" evidence="4">
    <location>
        <begin position="379"/>
        <end position="423"/>
    </location>
</feature>
<reference evidence="7 8" key="1">
    <citation type="submission" date="2022-12" db="EMBL/GenBank/DDBJ databases">
        <title>Chromosome-level genome of Tegillarca granosa.</title>
        <authorList>
            <person name="Kim J."/>
        </authorList>
    </citation>
    <scope>NUCLEOTIDE SEQUENCE [LARGE SCALE GENOMIC DNA]</scope>
    <source>
        <strain evidence="7">Teg-2019</strain>
        <tissue evidence="7">Adductor muscle</tissue>
    </source>
</reference>
<feature type="domain" description="PIH1D1/2/3 CS-like" evidence="6">
    <location>
        <begin position="267"/>
        <end position="366"/>
    </location>
</feature>
<dbReference type="Pfam" id="PF18201">
    <property type="entry name" value="PIH1_CS"/>
    <property type="match status" value="1"/>
</dbReference>
<dbReference type="InterPro" id="IPR008978">
    <property type="entry name" value="HSP20-like_chaperone"/>
</dbReference>
<comment type="caution">
    <text evidence="7">The sequence shown here is derived from an EMBL/GenBank/DDBJ whole genome shotgun (WGS) entry which is preliminary data.</text>
</comment>
<comment type="subcellular location">
    <subcellularLocation>
        <location evidence="3">Cytoplasm</location>
    </subcellularLocation>
    <subcellularLocation>
        <location evidence="2">Dynein axonemal particle</location>
    </subcellularLocation>
</comment>
<gene>
    <name evidence="7" type="ORF">KUTeg_013304</name>
</gene>
<feature type="compositionally biased region" description="Low complexity" evidence="4">
    <location>
        <begin position="382"/>
        <end position="399"/>
    </location>
</feature>
<sequence>MASTGKDTFEKLDITEEEIKNITKALKDEKFRKMFVEYAEEISNPENRKLYEQEIAQLENERGMNVQFIHPKPGHVLKTSVDGEKKAFINICQNDKVGKPTSEKQVGPNGVRGLNWSIPHSQTPPREDLDKGGKTCMVYDVVFHPDTYRMGESNARFKKMIEDTALDGVEKQFGVKLDRKNVKHPKMTYKGIPVASIIRTKADDNEAEKKTFDENDPLSKLPYPYDNKTSEEKAKQMAEEVKRKEEQKKKVAEKTTIKNPKKNTINEPKYTIIHRSNMDIQEYRNAPDARLNSTRPKELVVKVELPLLSSVAQVDLDIFEQKLLLESSKPAAYKLDLNLPYPVDDDQGSAKFDKSKRCLIITLPVLPDENVKIPSFIDEASDSTNQDTDTPSNNQNNNNMSPLIQELPDNDRKEPNLHPVPMEKKEPVVAFNPKVSYSLPEFTYNQDDETISYILHVKNVNFDSVSKSFPSPNVCDVKFVTIGSGGFPVHYRITFKFEDGCYIVGEHCSIDVNDTNVAVVLLKDPSCRGTWNKFQAGFDENMKLMIQY</sequence>